<keyword evidence="2" id="KW-1133">Transmembrane helix</keyword>
<name>A0A8X6PK03_NEPPI</name>
<feature type="compositionally biased region" description="Basic and acidic residues" evidence="1">
    <location>
        <begin position="77"/>
        <end position="99"/>
    </location>
</feature>
<dbReference type="Proteomes" id="UP000887013">
    <property type="component" value="Unassembled WGS sequence"/>
</dbReference>
<dbReference type="OrthoDB" id="6427627at2759"/>
<evidence type="ECO:0000313" key="4">
    <source>
        <dbReference type="Proteomes" id="UP000887013"/>
    </source>
</evidence>
<keyword evidence="2" id="KW-0812">Transmembrane</keyword>
<reference evidence="3" key="1">
    <citation type="submission" date="2020-08" db="EMBL/GenBank/DDBJ databases">
        <title>Multicomponent nature underlies the extraordinary mechanical properties of spider dragline silk.</title>
        <authorList>
            <person name="Kono N."/>
            <person name="Nakamura H."/>
            <person name="Mori M."/>
            <person name="Yoshida Y."/>
            <person name="Ohtoshi R."/>
            <person name="Malay A.D."/>
            <person name="Moran D.A.P."/>
            <person name="Tomita M."/>
            <person name="Numata K."/>
            <person name="Arakawa K."/>
        </authorList>
    </citation>
    <scope>NUCLEOTIDE SEQUENCE</scope>
</reference>
<dbReference type="AlphaFoldDB" id="A0A8X6PK03"/>
<accession>A0A8X6PK03</accession>
<keyword evidence="2" id="KW-0472">Membrane</keyword>
<evidence type="ECO:0000256" key="1">
    <source>
        <dbReference type="SAM" id="MobiDB-lite"/>
    </source>
</evidence>
<dbReference type="EMBL" id="BMAW01021082">
    <property type="protein sequence ID" value="GFT71381.1"/>
    <property type="molecule type" value="Genomic_DNA"/>
</dbReference>
<evidence type="ECO:0000313" key="3">
    <source>
        <dbReference type="EMBL" id="GFT71381.1"/>
    </source>
</evidence>
<comment type="caution">
    <text evidence="3">The sequence shown here is derived from an EMBL/GenBank/DDBJ whole genome shotgun (WGS) entry which is preliminary data.</text>
</comment>
<sequence>MKYDSHLALCAIILLITASVFLGVGITNFSTNPLYSGPLCIVFGMVFLLPSVVLWVYAAKGPMKPDFDTHQGPGSKIQKDQDTKCQKDISTKPQKDIKYQLKPSLKSQQDPDLTGKLKLDPVVKVKHIKKDSMQFTDTVV</sequence>
<protein>
    <submittedName>
        <fullName evidence="3">Uncharacterized protein</fullName>
    </submittedName>
</protein>
<proteinExistence type="predicted"/>
<feature type="transmembrane region" description="Helical" evidence="2">
    <location>
        <begin position="35"/>
        <end position="57"/>
    </location>
</feature>
<feature type="region of interest" description="Disordered" evidence="1">
    <location>
        <begin position="67"/>
        <end position="113"/>
    </location>
</feature>
<feature type="transmembrane region" description="Helical" evidence="2">
    <location>
        <begin position="7"/>
        <end position="29"/>
    </location>
</feature>
<keyword evidence="4" id="KW-1185">Reference proteome</keyword>
<organism evidence="3 4">
    <name type="scientific">Nephila pilipes</name>
    <name type="common">Giant wood spider</name>
    <name type="synonym">Nephila maculata</name>
    <dbReference type="NCBI Taxonomy" id="299642"/>
    <lineage>
        <taxon>Eukaryota</taxon>
        <taxon>Metazoa</taxon>
        <taxon>Ecdysozoa</taxon>
        <taxon>Arthropoda</taxon>
        <taxon>Chelicerata</taxon>
        <taxon>Arachnida</taxon>
        <taxon>Araneae</taxon>
        <taxon>Araneomorphae</taxon>
        <taxon>Entelegynae</taxon>
        <taxon>Araneoidea</taxon>
        <taxon>Nephilidae</taxon>
        <taxon>Nephila</taxon>
    </lineage>
</organism>
<gene>
    <name evidence="3" type="primary">AVEN_241382_1</name>
    <name evidence="3" type="ORF">NPIL_531631</name>
</gene>
<evidence type="ECO:0000256" key="2">
    <source>
        <dbReference type="SAM" id="Phobius"/>
    </source>
</evidence>